<evidence type="ECO:0000256" key="4">
    <source>
        <dbReference type="ARBA" id="ARBA00023163"/>
    </source>
</evidence>
<dbReference type="WBParaSite" id="BXY_0397200.1">
    <property type="protein sequence ID" value="BXY_0397200.1"/>
    <property type="gene ID" value="BXY_0397200"/>
</dbReference>
<dbReference type="GO" id="GO:0070847">
    <property type="term" value="C:core mediator complex"/>
    <property type="evidence" value="ECO:0007669"/>
    <property type="project" value="TreeGrafter"/>
</dbReference>
<evidence type="ECO:0000313" key="6">
    <source>
        <dbReference type="EMBL" id="CAD5231380.1"/>
    </source>
</evidence>
<dbReference type="Proteomes" id="UP000095284">
    <property type="component" value="Unplaced"/>
</dbReference>
<name>A0A1I7RTB8_BURXY</name>
<evidence type="ECO:0000313" key="9">
    <source>
        <dbReference type="WBParaSite" id="BXY_0397200.1"/>
    </source>
</evidence>
<evidence type="ECO:0000256" key="3">
    <source>
        <dbReference type="ARBA" id="ARBA00023015"/>
    </source>
</evidence>
<dbReference type="PANTHER" id="PTHR13114">
    <property type="entry name" value="MEDIATOR OF RNA POLYMERASE II TRANSCRIPTION SUBUNIT 17"/>
    <property type="match status" value="1"/>
</dbReference>
<reference evidence="9" key="1">
    <citation type="submission" date="2016-11" db="UniProtKB">
        <authorList>
            <consortium name="WormBaseParasite"/>
        </authorList>
    </citation>
    <scope>IDENTIFICATION</scope>
</reference>
<dbReference type="eggNOG" id="KOG4512">
    <property type="taxonomic scope" value="Eukaryota"/>
</dbReference>
<dbReference type="EMBL" id="CAJFCV020000005">
    <property type="protein sequence ID" value="CAG9122510.1"/>
    <property type="molecule type" value="Genomic_DNA"/>
</dbReference>
<evidence type="ECO:0000256" key="1">
    <source>
        <dbReference type="ARBA" id="ARBA00004123"/>
    </source>
</evidence>
<evidence type="ECO:0000256" key="5">
    <source>
        <dbReference type="ARBA" id="ARBA00023242"/>
    </source>
</evidence>
<keyword evidence="8" id="KW-1185">Reference proteome</keyword>
<dbReference type="GO" id="GO:0006357">
    <property type="term" value="P:regulation of transcription by RNA polymerase II"/>
    <property type="evidence" value="ECO:0007669"/>
    <property type="project" value="InterPro"/>
</dbReference>
<accession>A0A1I7RTB8</accession>
<dbReference type="EMBL" id="CAJFDI010000005">
    <property type="protein sequence ID" value="CAD5231380.1"/>
    <property type="molecule type" value="Genomic_DNA"/>
</dbReference>
<dbReference type="GO" id="GO:0003712">
    <property type="term" value="F:transcription coregulator activity"/>
    <property type="evidence" value="ECO:0007669"/>
    <property type="project" value="InterPro"/>
</dbReference>
<dbReference type="GO" id="GO:0016592">
    <property type="term" value="C:mediator complex"/>
    <property type="evidence" value="ECO:0007669"/>
    <property type="project" value="InterPro"/>
</dbReference>
<dbReference type="InterPro" id="IPR019313">
    <property type="entry name" value="Mediator_Med17"/>
</dbReference>
<dbReference type="Proteomes" id="UP000582659">
    <property type="component" value="Unassembled WGS sequence"/>
</dbReference>
<comment type="similarity">
    <text evidence="2">Belongs to the Mediator complex subunit 17 family.</text>
</comment>
<organism evidence="7 9">
    <name type="scientific">Bursaphelenchus xylophilus</name>
    <name type="common">Pinewood nematode worm</name>
    <name type="synonym">Aphelenchoides xylophilus</name>
    <dbReference type="NCBI Taxonomy" id="6326"/>
    <lineage>
        <taxon>Eukaryota</taxon>
        <taxon>Metazoa</taxon>
        <taxon>Ecdysozoa</taxon>
        <taxon>Nematoda</taxon>
        <taxon>Chromadorea</taxon>
        <taxon>Rhabditida</taxon>
        <taxon>Tylenchina</taxon>
        <taxon>Tylenchomorpha</taxon>
        <taxon>Aphelenchoidea</taxon>
        <taxon>Aphelenchoididae</taxon>
        <taxon>Bursaphelenchus</taxon>
    </lineage>
</organism>
<keyword evidence="5" id="KW-0539">Nucleus</keyword>
<sequence>MASNQSPPNPSTSKFAVECPPENPIEYIEYNGEEHLVPPPRFADLITKNAEKIQWRQIVGQMTLLDLYDDQDSAEVKEAKKILQTTQAVRDQAREKVEPVAGPWASVAKLMYQSLQEIDVLLDVLRISRTPYLKPEQVASTMPEDLTGEQLNKTKGFHLASRRKAFDEAKKLLEMFKHNNRDINAMNEKSQFFDELKKMRENWRIRKVNELIFGDLGYRLYGPKFQQSEVFDIFWNPKVNNQTGKGSVQIQVPKHLQRRTKLSVSVMADSQENHDLIFAQKDFSYNFDDSSSMVVPWENALEWAQESLICRDIFIQLTKEAVAEKHVCIITDNSLTVCLSDGMLLKFEMHYFPFQDGDMPEVGDPYLNMSMRELFVSDVIKPKYRPQLFVGAPLSTLPEALDLRGAQGLSAEEIKSRYRPPQPLLTRMIRRSDHFILIDRVTEVLNRHMVLREDPSLTWKWLRCTSIFSIISCQLQSRPDSHNRFNFMIQIGSNEVMVLTKENMVIQCFRQMPLLSQAIHTMASSCQLYTTSNFARQYGWQVLHANNNAYGKDGVPAPTLYACNQSCTKRLFAQFFADHRLPKVFLKYEDWPKPNDDPLSDEQMSSEEFLLSFRPVNLNRIPGSSFMKKIEYILTMFRN</sequence>
<dbReference type="OrthoDB" id="10058398at2759"/>
<gene>
    <name evidence="6" type="ORF">BXYJ_LOCUS11476</name>
</gene>
<evidence type="ECO:0000256" key="2">
    <source>
        <dbReference type="ARBA" id="ARBA00005635"/>
    </source>
</evidence>
<dbReference type="PANTHER" id="PTHR13114:SF7">
    <property type="entry name" value="MEDIATOR OF RNA POLYMERASE II TRANSCRIPTION SUBUNIT 17"/>
    <property type="match status" value="1"/>
</dbReference>
<dbReference type="Proteomes" id="UP000659654">
    <property type="component" value="Unassembled WGS sequence"/>
</dbReference>
<evidence type="ECO:0000313" key="7">
    <source>
        <dbReference type="Proteomes" id="UP000095284"/>
    </source>
</evidence>
<comment type="subcellular location">
    <subcellularLocation>
        <location evidence="1">Nucleus</location>
    </subcellularLocation>
</comment>
<proteinExistence type="inferred from homology"/>
<keyword evidence="3" id="KW-0805">Transcription regulation</keyword>
<dbReference type="SMR" id="A0A1I7RTB8"/>
<reference evidence="6" key="2">
    <citation type="submission" date="2020-09" db="EMBL/GenBank/DDBJ databases">
        <authorList>
            <person name="Kikuchi T."/>
        </authorList>
    </citation>
    <scope>NUCLEOTIDE SEQUENCE</scope>
    <source>
        <strain evidence="6">Ka4C1</strain>
    </source>
</reference>
<evidence type="ECO:0000313" key="8">
    <source>
        <dbReference type="Proteomes" id="UP000659654"/>
    </source>
</evidence>
<dbReference type="AlphaFoldDB" id="A0A1I7RTB8"/>
<protein>
    <submittedName>
        <fullName evidence="6">(pine wood nematode) hypothetical protein</fullName>
    </submittedName>
</protein>
<keyword evidence="4" id="KW-0804">Transcription</keyword>